<dbReference type="InterPro" id="IPR000182">
    <property type="entry name" value="GNAT_dom"/>
</dbReference>
<dbReference type="InterPro" id="IPR050769">
    <property type="entry name" value="NAT_camello-type"/>
</dbReference>
<dbReference type="Proteomes" id="UP000694568">
    <property type="component" value="Unplaced"/>
</dbReference>
<keyword evidence="6" id="KW-0808">Transferase</keyword>
<protein>
    <recommendedName>
        <fullName evidence="15">N-acetylaspartate synthetase</fullName>
        <ecNumber evidence="14">2.3.1.17</ecNumber>
    </recommendedName>
    <alternativeName>
        <fullName evidence="16">N-acetyltransferase 8-like protein</fullName>
    </alternativeName>
</protein>
<keyword evidence="8" id="KW-0256">Endoplasmic reticulum</keyword>
<evidence type="ECO:0000256" key="3">
    <source>
        <dbReference type="ARBA" id="ARBA00004389"/>
    </source>
</evidence>
<dbReference type="SUPFAM" id="SSF55729">
    <property type="entry name" value="Acyl-CoA N-acyltransferases (Nat)"/>
    <property type="match status" value="1"/>
</dbReference>
<organism evidence="21 22">
    <name type="scientific">Sander lucioperca</name>
    <name type="common">Pike-perch</name>
    <name type="synonym">Perca lucioperca</name>
    <dbReference type="NCBI Taxonomy" id="283035"/>
    <lineage>
        <taxon>Eukaryota</taxon>
        <taxon>Metazoa</taxon>
        <taxon>Chordata</taxon>
        <taxon>Craniata</taxon>
        <taxon>Vertebrata</taxon>
        <taxon>Euteleostomi</taxon>
        <taxon>Actinopterygii</taxon>
        <taxon>Neopterygii</taxon>
        <taxon>Teleostei</taxon>
        <taxon>Neoteleostei</taxon>
        <taxon>Acanthomorphata</taxon>
        <taxon>Eupercaria</taxon>
        <taxon>Perciformes</taxon>
        <taxon>Percoidei</taxon>
        <taxon>Percidae</taxon>
        <taxon>Luciopercinae</taxon>
        <taxon>Sander</taxon>
    </lineage>
</organism>
<evidence type="ECO:0000313" key="22">
    <source>
        <dbReference type="Proteomes" id="UP000694568"/>
    </source>
</evidence>
<evidence type="ECO:0000256" key="14">
    <source>
        <dbReference type="ARBA" id="ARBA00039136"/>
    </source>
</evidence>
<dbReference type="Gene3D" id="3.40.630.30">
    <property type="match status" value="1"/>
</dbReference>
<evidence type="ECO:0000259" key="20">
    <source>
        <dbReference type="PROSITE" id="PS51186"/>
    </source>
</evidence>
<feature type="domain" description="N-acetyltransferase" evidence="20">
    <location>
        <begin position="117"/>
        <end position="260"/>
    </location>
</feature>
<evidence type="ECO:0000256" key="1">
    <source>
        <dbReference type="ARBA" id="ARBA00004111"/>
    </source>
</evidence>
<keyword evidence="7 19" id="KW-0812">Transmembrane</keyword>
<dbReference type="PROSITE" id="PS51186">
    <property type="entry name" value="GNAT"/>
    <property type="match status" value="1"/>
</dbReference>
<evidence type="ECO:0000256" key="17">
    <source>
        <dbReference type="ARBA" id="ARBA00049272"/>
    </source>
</evidence>
<keyword evidence="22" id="KW-1185">Reference proteome</keyword>
<dbReference type="GO" id="GO:0005789">
    <property type="term" value="C:endoplasmic reticulum membrane"/>
    <property type="evidence" value="ECO:0007669"/>
    <property type="project" value="UniProtKB-SubCell"/>
</dbReference>
<comment type="subcellular location">
    <subcellularLocation>
        <location evidence="4">Cytoplasm</location>
    </subcellularLocation>
    <subcellularLocation>
        <location evidence="3">Endoplasmic reticulum membrane</location>
        <topology evidence="3">Single-pass membrane protein</topology>
    </subcellularLocation>
    <subcellularLocation>
        <location evidence="1">Microsome membrane</location>
        <topology evidence="1">Single-pass membrane protein</topology>
    </subcellularLocation>
    <subcellularLocation>
        <location evidence="2">Mitochondrion membrane</location>
        <topology evidence="2">Single-pass membrane protein</topology>
    </subcellularLocation>
</comment>
<dbReference type="InterPro" id="IPR016181">
    <property type="entry name" value="Acyl_CoA_acyltransferase"/>
</dbReference>
<feature type="transmembrane region" description="Helical" evidence="19">
    <location>
        <begin position="92"/>
        <end position="119"/>
    </location>
</feature>
<dbReference type="Ensembl" id="ENSSLUT00000018160.1">
    <property type="protein sequence ID" value="ENSSLUP00000017592.1"/>
    <property type="gene ID" value="ENSSLUG00000008236.1"/>
</dbReference>
<evidence type="ECO:0000256" key="7">
    <source>
        <dbReference type="ARBA" id="ARBA00022692"/>
    </source>
</evidence>
<evidence type="ECO:0000256" key="18">
    <source>
        <dbReference type="ARBA" id="ARBA00093466"/>
    </source>
</evidence>
<evidence type="ECO:0000256" key="19">
    <source>
        <dbReference type="SAM" id="Phobius"/>
    </source>
</evidence>
<gene>
    <name evidence="21" type="primary">LOC116039639</name>
</gene>
<dbReference type="GO" id="GO:0031966">
    <property type="term" value="C:mitochondrial membrane"/>
    <property type="evidence" value="ECO:0007669"/>
    <property type="project" value="UniProtKB-SubCell"/>
</dbReference>
<evidence type="ECO:0000256" key="5">
    <source>
        <dbReference type="ARBA" id="ARBA00022490"/>
    </source>
</evidence>
<evidence type="ECO:0000256" key="15">
    <source>
        <dbReference type="ARBA" id="ARBA00041029"/>
    </source>
</evidence>
<keyword evidence="11" id="KW-0496">Mitochondrion</keyword>
<evidence type="ECO:0000256" key="2">
    <source>
        <dbReference type="ARBA" id="ARBA00004304"/>
    </source>
</evidence>
<dbReference type="AlphaFoldDB" id="A0A8C9XZU5"/>
<evidence type="ECO:0000256" key="6">
    <source>
        <dbReference type="ARBA" id="ARBA00022679"/>
    </source>
</evidence>
<accession>A0A8C9XZU5</accession>
<name>A0A8C9XZU5_SANLU</name>
<sequence length="285" mass="31744">MHNCNALRVISTSGVTIAPSALRGSISPTTTTCILCILITLAMKEKTILQTVVVREFEAADKPEIQRIFYEGLMEMVADTAFRGLRHHPESLLLYTAMTAACFAITMCWWVIGLLPIIVLCGRYFYSRRVIHGYLEQAMSRDMGDMEGFYKKSPDSCLWVAVLDGKVVGIVAALGRQKSEGVVELHRMSVERSCRQCGIGVVLGQKVLEFAVIHGYSFVVLGTTAYMPAAHKLYQRLGFRCVGVSNGYVTPGARLSLMEQIFFRVRHHHYSLDVQNSKITSCGQH</sequence>
<keyword evidence="13" id="KW-0012">Acyltransferase</keyword>
<comment type="similarity">
    <text evidence="18">Belongs to the NAT8 family.</text>
</comment>
<proteinExistence type="inferred from homology"/>
<reference evidence="21" key="2">
    <citation type="submission" date="2025-09" db="UniProtKB">
        <authorList>
            <consortium name="Ensembl"/>
        </authorList>
    </citation>
    <scope>IDENTIFICATION</scope>
</reference>
<evidence type="ECO:0000313" key="21">
    <source>
        <dbReference type="Ensembl" id="ENSSLUP00000017592.1"/>
    </source>
</evidence>
<dbReference type="CDD" id="cd04301">
    <property type="entry name" value="NAT_SF"/>
    <property type="match status" value="1"/>
</dbReference>
<evidence type="ECO:0000256" key="11">
    <source>
        <dbReference type="ARBA" id="ARBA00023128"/>
    </source>
</evidence>
<evidence type="ECO:0000256" key="16">
    <source>
        <dbReference type="ARBA" id="ARBA00043248"/>
    </source>
</evidence>
<evidence type="ECO:0000256" key="10">
    <source>
        <dbReference type="ARBA" id="ARBA00022989"/>
    </source>
</evidence>
<dbReference type="EC" id="2.3.1.17" evidence="14"/>
<dbReference type="Pfam" id="PF00583">
    <property type="entry name" value="Acetyltransf_1"/>
    <property type="match status" value="1"/>
</dbReference>
<keyword evidence="12 19" id="KW-0472">Membrane</keyword>
<reference evidence="21" key="1">
    <citation type="submission" date="2025-08" db="UniProtKB">
        <authorList>
            <consortium name="Ensembl"/>
        </authorList>
    </citation>
    <scope>IDENTIFICATION</scope>
</reference>
<dbReference type="GO" id="GO:0017188">
    <property type="term" value="F:L-aspartate N-acetyltransferase activity"/>
    <property type="evidence" value="ECO:0007669"/>
    <property type="project" value="UniProtKB-EC"/>
</dbReference>
<dbReference type="PANTHER" id="PTHR13947:SF11">
    <property type="entry name" value="N-ACETYLASPARTATE SYNTHETASE"/>
    <property type="match status" value="1"/>
</dbReference>
<evidence type="ECO:0000256" key="8">
    <source>
        <dbReference type="ARBA" id="ARBA00022824"/>
    </source>
</evidence>
<keyword evidence="9" id="KW-0492">Microsome</keyword>
<evidence type="ECO:0000256" key="13">
    <source>
        <dbReference type="ARBA" id="ARBA00023315"/>
    </source>
</evidence>
<evidence type="ECO:0000256" key="12">
    <source>
        <dbReference type="ARBA" id="ARBA00023136"/>
    </source>
</evidence>
<keyword evidence="10 19" id="KW-1133">Transmembrane helix</keyword>
<evidence type="ECO:0000256" key="9">
    <source>
        <dbReference type="ARBA" id="ARBA00022848"/>
    </source>
</evidence>
<dbReference type="PANTHER" id="PTHR13947">
    <property type="entry name" value="GNAT FAMILY N-ACETYLTRANSFERASE"/>
    <property type="match status" value="1"/>
</dbReference>
<comment type="catalytic activity">
    <reaction evidence="17">
        <text>L-aspartate + acetyl-CoA = N-acetyl-L-aspartate + CoA + H(+)</text>
        <dbReference type="Rhea" id="RHEA:14165"/>
        <dbReference type="ChEBI" id="CHEBI:15378"/>
        <dbReference type="ChEBI" id="CHEBI:16953"/>
        <dbReference type="ChEBI" id="CHEBI:29991"/>
        <dbReference type="ChEBI" id="CHEBI:57287"/>
        <dbReference type="ChEBI" id="CHEBI:57288"/>
        <dbReference type="EC" id="2.3.1.17"/>
    </reaction>
    <physiologicalReaction direction="left-to-right" evidence="17">
        <dbReference type="Rhea" id="RHEA:14166"/>
    </physiologicalReaction>
</comment>
<keyword evidence="5" id="KW-0963">Cytoplasm</keyword>
<dbReference type="GeneTree" id="ENSGT00950000182932"/>
<evidence type="ECO:0000256" key="4">
    <source>
        <dbReference type="ARBA" id="ARBA00004496"/>
    </source>
</evidence>